<evidence type="ECO:0000313" key="2">
    <source>
        <dbReference type="Proteomes" id="UP001241377"/>
    </source>
</evidence>
<sequence length="573" mass="61490">MSSEDSEKKVFVEADAGDGTNREEHHLHGTQLMMCILSVFLCLFLFALDQTIVATILTTVGNKFDGFDRIGWLSSGFLLSTAVLVPSWGKVAMVFGRKITMYAAILIFEAGSLMCALSNNMNTLIGGRVLAGVGGGGVQSLSFVITSEVVPIERRPFAMAAMGCTFAVASVLGPLVGGAFTDNVSWRWCFYINLPIGAVAAIALFFSFKPPKTKGSIREKLKLIDYWGTFLFTSGLVVLLLAITFGSGNEYAWNSAAIIVCFILGTLALIVWCIYNFRFSKNPLLPWEAVRIIQVSAPALTLFCTYGSFMSGILYISIYFQVIHGANAWRSGVDLLPFIIALVVSSVSLGIVIAKSRFVKPFVVVAGSFGPLGYGLLTLLKVDSSTSSKIGLLILPGVCTGIQTQASIIALQVSAPKSPGGMIYATTYINFARATGGALASALSTTVYSSALKNALLSHLKNALNDIQQQLSLVPTDTLVNSTELIKTLSPEARAFVKDQVMWAIERVFYMTVGFASLGFIACLFATNHRLPKKSMGASAAETKEEEQEGLTNCDSQPTPVDTENVKNVESSG</sequence>
<comment type="caution">
    <text evidence="1">The sequence shown here is derived from an EMBL/GenBank/DDBJ whole genome shotgun (WGS) entry which is preliminary data.</text>
</comment>
<gene>
    <name evidence="1" type="ORF">QFC19_008236</name>
</gene>
<name>A0ACC2V3H8_9TREE</name>
<dbReference type="Proteomes" id="UP001241377">
    <property type="component" value="Unassembled WGS sequence"/>
</dbReference>
<evidence type="ECO:0000313" key="1">
    <source>
        <dbReference type="EMBL" id="KAJ9093648.1"/>
    </source>
</evidence>
<accession>A0ACC2V3H8</accession>
<keyword evidence="2" id="KW-1185">Reference proteome</keyword>
<reference evidence="1" key="1">
    <citation type="submission" date="2023-04" db="EMBL/GenBank/DDBJ databases">
        <title>Draft Genome sequencing of Naganishia species isolated from polar environments using Oxford Nanopore Technology.</title>
        <authorList>
            <person name="Leo P."/>
            <person name="Venkateswaran K."/>
        </authorList>
    </citation>
    <scope>NUCLEOTIDE SEQUENCE</scope>
    <source>
        <strain evidence="1">MNA-CCFEE 5261</strain>
    </source>
</reference>
<dbReference type="EMBL" id="JASBWR010000120">
    <property type="protein sequence ID" value="KAJ9093648.1"/>
    <property type="molecule type" value="Genomic_DNA"/>
</dbReference>
<organism evidence="1 2">
    <name type="scientific">Naganishia cerealis</name>
    <dbReference type="NCBI Taxonomy" id="610337"/>
    <lineage>
        <taxon>Eukaryota</taxon>
        <taxon>Fungi</taxon>
        <taxon>Dikarya</taxon>
        <taxon>Basidiomycota</taxon>
        <taxon>Agaricomycotina</taxon>
        <taxon>Tremellomycetes</taxon>
        <taxon>Filobasidiales</taxon>
        <taxon>Filobasidiaceae</taxon>
        <taxon>Naganishia</taxon>
    </lineage>
</organism>
<proteinExistence type="predicted"/>
<protein>
    <submittedName>
        <fullName evidence="1">Uncharacterized protein</fullName>
    </submittedName>
</protein>